<evidence type="ECO:0000313" key="1">
    <source>
        <dbReference type="EMBL" id="CAD5114266.1"/>
    </source>
</evidence>
<dbReference type="EMBL" id="CAJFCJ010000005">
    <property type="protein sequence ID" value="CAD5114266.1"/>
    <property type="molecule type" value="Genomic_DNA"/>
</dbReference>
<organism evidence="1 2">
    <name type="scientific">Dimorphilus gyrociliatus</name>
    <dbReference type="NCBI Taxonomy" id="2664684"/>
    <lineage>
        <taxon>Eukaryota</taxon>
        <taxon>Metazoa</taxon>
        <taxon>Spiralia</taxon>
        <taxon>Lophotrochozoa</taxon>
        <taxon>Annelida</taxon>
        <taxon>Polychaeta</taxon>
        <taxon>Polychaeta incertae sedis</taxon>
        <taxon>Dinophilidae</taxon>
        <taxon>Dimorphilus</taxon>
    </lineage>
</organism>
<reference evidence="1 2" key="1">
    <citation type="submission" date="2020-08" db="EMBL/GenBank/DDBJ databases">
        <authorList>
            <person name="Hejnol A."/>
        </authorList>
    </citation>
    <scope>NUCLEOTIDE SEQUENCE [LARGE SCALE GENOMIC DNA]</scope>
</reference>
<accession>A0A7I8VG53</accession>
<name>A0A7I8VG53_9ANNE</name>
<keyword evidence="2" id="KW-1185">Reference proteome</keyword>
<gene>
    <name evidence="1" type="ORF">DGYR_LOCUS3128</name>
</gene>
<protein>
    <submittedName>
        <fullName evidence="1">DgyrCDS3409</fullName>
    </submittedName>
</protein>
<proteinExistence type="predicted"/>
<evidence type="ECO:0000313" key="2">
    <source>
        <dbReference type="Proteomes" id="UP000549394"/>
    </source>
</evidence>
<dbReference type="Proteomes" id="UP000549394">
    <property type="component" value="Unassembled WGS sequence"/>
</dbReference>
<dbReference type="OrthoDB" id="10048500at2759"/>
<dbReference type="AlphaFoldDB" id="A0A7I8VG53"/>
<comment type="caution">
    <text evidence="1">The sequence shown here is derived from an EMBL/GenBank/DDBJ whole genome shotgun (WGS) entry which is preliminary data.</text>
</comment>
<sequence>MEPITPADLLIHLQTVKFKDNKRELVERCSRKERPKTCLARLEQQHYCKILGSRHCYKCERSLQRKKSADFAANYPSTMRLSEKNLATAILAAKNLPKEAPESIEDGVARGEISPATFPIAHLSKRRSYSAKPILSSKNDSVKNGKESYAFFTNIRDLNCKLTSGLISEELLPQRIKKKATLYKNPFPSFISCRKTASEESEKKNLFFEPPLLPRVSQNAEPSFFAGSADEYKLPERLPDNIES</sequence>